<organism evidence="1 2">
    <name type="scientific">Datura stramonium</name>
    <name type="common">Jimsonweed</name>
    <name type="synonym">Common thornapple</name>
    <dbReference type="NCBI Taxonomy" id="4076"/>
    <lineage>
        <taxon>Eukaryota</taxon>
        <taxon>Viridiplantae</taxon>
        <taxon>Streptophyta</taxon>
        <taxon>Embryophyta</taxon>
        <taxon>Tracheophyta</taxon>
        <taxon>Spermatophyta</taxon>
        <taxon>Magnoliopsida</taxon>
        <taxon>eudicotyledons</taxon>
        <taxon>Gunneridae</taxon>
        <taxon>Pentapetalae</taxon>
        <taxon>asterids</taxon>
        <taxon>lamiids</taxon>
        <taxon>Solanales</taxon>
        <taxon>Solanaceae</taxon>
        <taxon>Solanoideae</taxon>
        <taxon>Datureae</taxon>
        <taxon>Datura</taxon>
    </lineage>
</organism>
<accession>A0ABS8UMH2</accession>
<reference evidence="1 2" key="1">
    <citation type="journal article" date="2021" name="BMC Genomics">
        <title>Datura genome reveals duplications of psychoactive alkaloid biosynthetic genes and high mutation rate following tissue culture.</title>
        <authorList>
            <person name="Rajewski A."/>
            <person name="Carter-House D."/>
            <person name="Stajich J."/>
            <person name="Litt A."/>
        </authorList>
    </citation>
    <scope>NUCLEOTIDE SEQUENCE [LARGE SCALE GENOMIC DNA]</scope>
    <source>
        <strain evidence="1">AR-01</strain>
    </source>
</reference>
<proteinExistence type="predicted"/>
<name>A0ABS8UMH2_DATST</name>
<keyword evidence="2" id="KW-1185">Reference proteome</keyword>
<sequence>MVSGDEKMGRRERGLAAVRTVEREEEEVWKVKSETVVVVSPAMGFGGGSGGRQVFRRKKRRLRVTPLFSGVVAGGRLVGNNGGREREGLTGGVSPGKTRAWWLGSGRLERKRGEEGKLAAGEGEKWMKVVWFWGVCEVNKEDSLGFNIYPQIKIDEWLGFNP</sequence>
<protein>
    <submittedName>
        <fullName evidence="1">Uncharacterized protein</fullName>
    </submittedName>
</protein>
<dbReference type="Proteomes" id="UP000823775">
    <property type="component" value="Unassembled WGS sequence"/>
</dbReference>
<evidence type="ECO:0000313" key="2">
    <source>
        <dbReference type="Proteomes" id="UP000823775"/>
    </source>
</evidence>
<gene>
    <name evidence="1" type="ORF">HAX54_017166</name>
</gene>
<evidence type="ECO:0000313" key="1">
    <source>
        <dbReference type="EMBL" id="MCD9559295.1"/>
    </source>
</evidence>
<comment type="caution">
    <text evidence="1">The sequence shown here is derived from an EMBL/GenBank/DDBJ whole genome shotgun (WGS) entry which is preliminary data.</text>
</comment>
<dbReference type="EMBL" id="JACEIK010002125">
    <property type="protein sequence ID" value="MCD9559295.1"/>
    <property type="molecule type" value="Genomic_DNA"/>
</dbReference>